<evidence type="ECO:0000256" key="2">
    <source>
        <dbReference type="ARBA" id="ARBA00013194"/>
    </source>
</evidence>
<organism evidence="10 11">
    <name type="scientific">Aquimarina hainanensis</name>
    <dbReference type="NCBI Taxonomy" id="1578017"/>
    <lineage>
        <taxon>Bacteria</taxon>
        <taxon>Pseudomonadati</taxon>
        <taxon>Bacteroidota</taxon>
        <taxon>Flavobacteriia</taxon>
        <taxon>Flavobacteriales</taxon>
        <taxon>Flavobacteriaceae</taxon>
        <taxon>Aquimarina</taxon>
    </lineage>
</organism>
<dbReference type="SUPFAM" id="SSF54534">
    <property type="entry name" value="FKBP-like"/>
    <property type="match status" value="1"/>
</dbReference>
<dbReference type="GO" id="GO:0016853">
    <property type="term" value="F:isomerase activity"/>
    <property type="evidence" value="ECO:0007669"/>
    <property type="project" value="UniProtKB-KW"/>
</dbReference>
<accession>A0ABW5N4D3</accession>
<feature type="domain" description="PPIase cyclophilin-type" evidence="9">
    <location>
        <begin position="39"/>
        <end position="191"/>
    </location>
</feature>
<keyword evidence="4 5" id="KW-0413">Isomerase</keyword>
<dbReference type="Proteomes" id="UP001597459">
    <property type="component" value="Unassembled WGS sequence"/>
</dbReference>
<dbReference type="EC" id="5.2.1.8" evidence="2 5"/>
<name>A0ABW5N4D3_9FLAO</name>
<dbReference type="PRINTS" id="PR00153">
    <property type="entry name" value="CSAPPISMRASE"/>
</dbReference>
<sequence length="381" mass="42130">MKKLNLLLLALITIAFSSCEDKYPDLENGLYAEIITNKGTTVAKLHYNETPLTVANFVSLAEGTNTAVDSTYRGKKYYNGIIFHRVIKDFMIQTGDPLGTGTGDPGYKFPDEFVDSLTHNSKGILSMANSGPATNGSQFFITLKETPWLNKKHTVFGEVVIGQDVVDSIGVVETAPGDKPKSEVKMLEVNIIRKGDEAKAFDATSVFDEKLKALEEEKKEKERIAKEKQEKVAAKYSELKGKAKKLESGLEILVLTEGEGEKPKPTDFVNINYQGFFATGKIFDTNIAEKAKEHGIFDERRAAHPKGYAPMEMPYSPEAQMIPGFKEGVQQLNVGDKAILFIPYHLGYGEKGRGPIPPKTDLIFEIDLVSIVNKTQEEAPK</sequence>
<dbReference type="CDD" id="cd00317">
    <property type="entry name" value="cyclophilin"/>
    <property type="match status" value="1"/>
</dbReference>
<keyword evidence="6" id="KW-0175">Coiled coil</keyword>
<dbReference type="Pfam" id="PF00254">
    <property type="entry name" value="FKBP_C"/>
    <property type="match status" value="1"/>
</dbReference>
<dbReference type="Gene3D" id="2.40.100.10">
    <property type="entry name" value="Cyclophilin-like"/>
    <property type="match status" value="1"/>
</dbReference>
<dbReference type="EMBL" id="JBHULX010000002">
    <property type="protein sequence ID" value="MFD2589934.1"/>
    <property type="molecule type" value="Genomic_DNA"/>
</dbReference>
<evidence type="ECO:0000259" key="9">
    <source>
        <dbReference type="PROSITE" id="PS50072"/>
    </source>
</evidence>
<gene>
    <name evidence="10" type="ORF">ACFSTE_03770</name>
</gene>
<proteinExistence type="predicted"/>
<comment type="catalytic activity">
    <reaction evidence="1 5">
        <text>[protein]-peptidylproline (omega=180) = [protein]-peptidylproline (omega=0)</text>
        <dbReference type="Rhea" id="RHEA:16237"/>
        <dbReference type="Rhea" id="RHEA-COMP:10747"/>
        <dbReference type="Rhea" id="RHEA-COMP:10748"/>
        <dbReference type="ChEBI" id="CHEBI:83833"/>
        <dbReference type="ChEBI" id="CHEBI:83834"/>
        <dbReference type="EC" id="5.2.1.8"/>
    </reaction>
</comment>
<keyword evidence="10" id="KW-0067">ATP-binding</keyword>
<dbReference type="InterPro" id="IPR046357">
    <property type="entry name" value="PPIase_dom_sf"/>
</dbReference>
<keyword evidence="3 5" id="KW-0697">Rotamase</keyword>
<feature type="coiled-coil region" evidence="6">
    <location>
        <begin position="207"/>
        <end position="234"/>
    </location>
</feature>
<feature type="chain" id="PRO_5046204971" description="peptidylprolyl isomerase" evidence="7">
    <location>
        <begin position="18"/>
        <end position="381"/>
    </location>
</feature>
<evidence type="ECO:0000256" key="7">
    <source>
        <dbReference type="SAM" id="SignalP"/>
    </source>
</evidence>
<dbReference type="Pfam" id="PF00160">
    <property type="entry name" value="Pro_isomerase"/>
    <property type="match status" value="1"/>
</dbReference>
<evidence type="ECO:0000313" key="11">
    <source>
        <dbReference type="Proteomes" id="UP001597459"/>
    </source>
</evidence>
<dbReference type="InterPro" id="IPR044666">
    <property type="entry name" value="Cyclophilin_A-like"/>
</dbReference>
<evidence type="ECO:0000256" key="5">
    <source>
        <dbReference type="PROSITE-ProRule" id="PRU00277"/>
    </source>
</evidence>
<feature type="domain" description="PPIase FKBP-type" evidence="8">
    <location>
        <begin position="266"/>
        <end position="372"/>
    </location>
</feature>
<evidence type="ECO:0000256" key="1">
    <source>
        <dbReference type="ARBA" id="ARBA00000971"/>
    </source>
</evidence>
<dbReference type="PROSITE" id="PS50059">
    <property type="entry name" value="FKBP_PPIASE"/>
    <property type="match status" value="1"/>
</dbReference>
<dbReference type="PROSITE" id="PS50072">
    <property type="entry name" value="CSA_PPIASE_2"/>
    <property type="match status" value="1"/>
</dbReference>
<dbReference type="InterPro" id="IPR029000">
    <property type="entry name" value="Cyclophilin-like_dom_sf"/>
</dbReference>
<dbReference type="Gene3D" id="3.10.50.40">
    <property type="match status" value="1"/>
</dbReference>
<dbReference type="InterPro" id="IPR002130">
    <property type="entry name" value="Cyclophilin-type_PPIase_dom"/>
</dbReference>
<evidence type="ECO:0000259" key="8">
    <source>
        <dbReference type="PROSITE" id="PS50059"/>
    </source>
</evidence>
<evidence type="ECO:0000256" key="4">
    <source>
        <dbReference type="ARBA" id="ARBA00023235"/>
    </source>
</evidence>
<feature type="signal peptide" evidence="7">
    <location>
        <begin position="1"/>
        <end position="17"/>
    </location>
</feature>
<protein>
    <recommendedName>
        <fullName evidence="2 5">peptidylprolyl isomerase</fullName>
        <ecNumber evidence="2 5">5.2.1.8</ecNumber>
    </recommendedName>
</protein>
<dbReference type="InterPro" id="IPR001179">
    <property type="entry name" value="PPIase_FKBP_dom"/>
</dbReference>
<keyword evidence="10" id="KW-0547">Nucleotide-binding</keyword>
<evidence type="ECO:0000313" key="10">
    <source>
        <dbReference type="EMBL" id="MFD2589934.1"/>
    </source>
</evidence>
<evidence type="ECO:0000256" key="6">
    <source>
        <dbReference type="SAM" id="Coils"/>
    </source>
</evidence>
<dbReference type="PANTHER" id="PTHR45625:SF4">
    <property type="entry name" value="PEPTIDYLPROLYL ISOMERASE DOMAIN AND WD REPEAT-CONTAINING PROTEIN 1"/>
    <property type="match status" value="1"/>
</dbReference>
<comment type="caution">
    <text evidence="10">The sequence shown here is derived from an EMBL/GenBank/DDBJ whole genome shotgun (WGS) entry which is preliminary data.</text>
</comment>
<dbReference type="GO" id="GO:0005524">
    <property type="term" value="F:ATP binding"/>
    <property type="evidence" value="ECO:0007669"/>
    <property type="project" value="UniProtKB-KW"/>
</dbReference>
<dbReference type="RefSeq" id="WP_176029473.1">
    <property type="nucleotide sequence ID" value="NZ_JBHSJV010000001.1"/>
</dbReference>
<keyword evidence="7" id="KW-0732">Signal</keyword>
<dbReference type="PROSITE" id="PS51257">
    <property type="entry name" value="PROKAR_LIPOPROTEIN"/>
    <property type="match status" value="1"/>
</dbReference>
<evidence type="ECO:0000256" key="3">
    <source>
        <dbReference type="ARBA" id="ARBA00023110"/>
    </source>
</evidence>
<reference evidence="11" key="1">
    <citation type="journal article" date="2019" name="Int. J. Syst. Evol. Microbiol.">
        <title>The Global Catalogue of Microorganisms (GCM) 10K type strain sequencing project: providing services to taxonomists for standard genome sequencing and annotation.</title>
        <authorList>
            <consortium name="The Broad Institute Genomics Platform"/>
            <consortium name="The Broad Institute Genome Sequencing Center for Infectious Disease"/>
            <person name="Wu L."/>
            <person name="Ma J."/>
        </authorList>
    </citation>
    <scope>NUCLEOTIDE SEQUENCE [LARGE SCALE GENOMIC DNA]</scope>
    <source>
        <strain evidence="11">KCTC 42423</strain>
    </source>
</reference>
<dbReference type="SUPFAM" id="SSF50891">
    <property type="entry name" value="Cyclophilin-like"/>
    <property type="match status" value="1"/>
</dbReference>
<dbReference type="PANTHER" id="PTHR45625">
    <property type="entry name" value="PEPTIDYL-PROLYL CIS-TRANS ISOMERASE-RELATED"/>
    <property type="match status" value="1"/>
</dbReference>
<keyword evidence="11" id="KW-1185">Reference proteome</keyword>